<sequence>MYTFCGCNPFLATQVGERKGLHLKTRLLITYDGR</sequence>
<name>A0A2G9QAF9_AQUCT</name>
<keyword evidence="2" id="KW-1185">Reference proteome</keyword>
<organism evidence="1 2">
    <name type="scientific">Aquarana catesbeiana</name>
    <name type="common">American bullfrog</name>
    <name type="synonym">Rana catesbeiana</name>
    <dbReference type="NCBI Taxonomy" id="8400"/>
    <lineage>
        <taxon>Eukaryota</taxon>
        <taxon>Metazoa</taxon>
        <taxon>Chordata</taxon>
        <taxon>Craniata</taxon>
        <taxon>Vertebrata</taxon>
        <taxon>Euteleostomi</taxon>
        <taxon>Amphibia</taxon>
        <taxon>Batrachia</taxon>
        <taxon>Anura</taxon>
        <taxon>Neobatrachia</taxon>
        <taxon>Ranoidea</taxon>
        <taxon>Ranidae</taxon>
        <taxon>Aquarana</taxon>
    </lineage>
</organism>
<proteinExistence type="predicted"/>
<dbReference type="AlphaFoldDB" id="A0A2G9QAF9"/>
<protein>
    <submittedName>
        <fullName evidence="1">Uncharacterized protein</fullName>
    </submittedName>
</protein>
<dbReference type="Proteomes" id="UP000228934">
    <property type="component" value="Unassembled WGS sequence"/>
</dbReference>
<dbReference type="EMBL" id="KZ060261">
    <property type="protein sequence ID" value="PIO12566.1"/>
    <property type="molecule type" value="Genomic_DNA"/>
</dbReference>
<evidence type="ECO:0000313" key="2">
    <source>
        <dbReference type="Proteomes" id="UP000228934"/>
    </source>
</evidence>
<evidence type="ECO:0000313" key="1">
    <source>
        <dbReference type="EMBL" id="PIO12566.1"/>
    </source>
</evidence>
<gene>
    <name evidence="1" type="ORF">AB205_0205040</name>
</gene>
<reference evidence="2" key="1">
    <citation type="journal article" date="2017" name="Nat. Commun.">
        <title>The North American bullfrog draft genome provides insight into hormonal regulation of long noncoding RNA.</title>
        <authorList>
            <person name="Hammond S.A."/>
            <person name="Warren R.L."/>
            <person name="Vandervalk B.P."/>
            <person name="Kucuk E."/>
            <person name="Khan H."/>
            <person name="Gibb E.A."/>
            <person name="Pandoh P."/>
            <person name="Kirk H."/>
            <person name="Zhao Y."/>
            <person name="Jones M."/>
            <person name="Mungall A.J."/>
            <person name="Coope R."/>
            <person name="Pleasance S."/>
            <person name="Moore R.A."/>
            <person name="Holt R.A."/>
            <person name="Round J.M."/>
            <person name="Ohora S."/>
            <person name="Walle B.V."/>
            <person name="Veldhoen N."/>
            <person name="Helbing C.C."/>
            <person name="Birol I."/>
        </authorList>
    </citation>
    <scope>NUCLEOTIDE SEQUENCE [LARGE SCALE GENOMIC DNA]</scope>
</reference>
<accession>A0A2G9QAF9</accession>